<sequence>MARIILRGVRNNLRRAGVAPMHAAAREQSMPNGGKTHIGSGARGKGAGTGALTDIAKDKVGDNMILSNRDKAQHSDIRGMDGKFIQTEQYQDHSANRLLDDEEAED</sequence>
<accession>A0A0E4BVP6</accession>
<dbReference type="AlphaFoldDB" id="A0A0E4BVP6"/>
<dbReference type="Proteomes" id="UP000063308">
    <property type="component" value="Chromosome"/>
</dbReference>
<protein>
    <submittedName>
        <fullName evidence="2">Uncharacterized protein</fullName>
    </submittedName>
</protein>
<name>A0A0E4BVP6_9BRAD</name>
<feature type="region of interest" description="Disordered" evidence="1">
    <location>
        <begin position="20"/>
        <end position="50"/>
    </location>
</feature>
<dbReference type="EMBL" id="AP014685">
    <property type="protein sequence ID" value="BAR61094.1"/>
    <property type="molecule type" value="Genomic_DNA"/>
</dbReference>
<feature type="region of interest" description="Disordered" evidence="1">
    <location>
        <begin position="87"/>
        <end position="106"/>
    </location>
</feature>
<evidence type="ECO:0000313" key="3">
    <source>
        <dbReference type="Proteomes" id="UP000063308"/>
    </source>
</evidence>
<feature type="compositionally biased region" description="Basic and acidic residues" evidence="1">
    <location>
        <begin position="90"/>
        <end position="99"/>
    </location>
</feature>
<reference evidence="2 3" key="1">
    <citation type="submission" date="2014-11" db="EMBL/GenBank/DDBJ databases">
        <title>Symbiosis island explosion on the genome of extra-slow-growing strains of soybean bradyrhizobia with massive insertion sequences.</title>
        <authorList>
            <person name="Iida T."/>
            <person name="Minamisawa K."/>
        </authorList>
    </citation>
    <scope>NUCLEOTIDE SEQUENCE [LARGE SCALE GENOMIC DNA]</scope>
    <source>
        <strain evidence="2 3">NK6</strain>
    </source>
</reference>
<proteinExistence type="predicted"/>
<evidence type="ECO:0000313" key="2">
    <source>
        <dbReference type="EMBL" id="BAR61094.1"/>
    </source>
</evidence>
<evidence type="ECO:0000256" key="1">
    <source>
        <dbReference type="SAM" id="MobiDB-lite"/>
    </source>
</evidence>
<gene>
    <name evidence="2" type="ORF">NK6_7943</name>
</gene>
<organism evidence="2 3">
    <name type="scientific">Bradyrhizobium diazoefficiens</name>
    <dbReference type="NCBI Taxonomy" id="1355477"/>
    <lineage>
        <taxon>Bacteria</taxon>
        <taxon>Pseudomonadati</taxon>
        <taxon>Pseudomonadota</taxon>
        <taxon>Alphaproteobacteria</taxon>
        <taxon>Hyphomicrobiales</taxon>
        <taxon>Nitrobacteraceae</taxon>
        <taxon>Bradyrhizobium</taxon>
    </lineage>
</organism>